<gene>
    <name evidence="1" type="ORF">B5F32_14655</name>
</gene>
<dbReference type="AlphaFoldDB" id="A0A1Y4IIW8"/>
<name>A0A1Y4IIW8_PARDI</name>
<accession>A0A1Y4IIW8</accession>
<organism evidence="1 2">
    <name type="scientific">Parabacteroides distasonis</name>
    <dbReference type="NCBI Taxonomy" id="823"/>
    <lineage>
        <taxon>Bacteria</taxon>
        <taxon>Pseudomonadati</taxon>
        <taxon>Bacteroidota</taxon>
        <taxon>Bacteroidia</taxon>
        <taxon>Bacteroidales</taxon>
        <taxon>Tannerellaceae</taxon>
        <taxon>Parabacteroides</taxon>
    </lineage>
</organism>
<protein>
    <submittedName>
        <fullName evidence="1">Uncharacterized protein</fullName>
    </submittedName>
</protein>
<reference evidence="2" key="1">
    <citation type="submission" date="2017-04" db="EMBL/GenBank/DDBJ databases">
        <title>Function of individual gut microbiota members based on whole genome sequencing of pure cultures obtained from chicken caecum.</title>
        <authorList>
            <person name="Medvecky M."/>
            <person name="Cejkova D."/>
            <person name="Polansky O."/>
            <person name="Karasova D."/>
            <person name="Kubasova T."/>
            <person name="Cizek A."/>
            <person name="Rychlik I."/>
        </authorList>
    </citation>
    <scope>NUCLEOTIDE SEQUENCE [LARGE SCALE GENOMIC DNA]</scope>
    <source>
        <strain evidence="2">An199</strain>
    </source>
</reference>
<dbReference type="Proteomes" id="UP000195950">
    <property type="component" value="Unassembled WGS sequence"/>
</dbReference>
<comment type="caution">
    <text evidence="1">The sequence shown here is derived from an EMBL/GenBank/DDBJ whole genome shotgun (WGS) entry which is preliminary data.</text>
</comment>
<evidence type="ECO:0000313" key="1">
    <source>
        <dbReference type="EMBL" id="OUP16812.1"/>
    </source>
</evidence>
<sequence>MTRVDISRIKSFYKRGKETASYDINIGESMNCIRDISREELIELYHSIAAFFKEVEKEELK</sequence>
<proteinExistence type="predicted"/>
<dbReference type="EMBL" id="NFJX01000014">
    <property type="protein sequence ID" value="OUP16812.1"/>
    <property type="molecule type" value="Genomic_DNA"/>
</dbReference>
<evidence type="ECO:0000313" key="2">
    <source>
        <dbReference type="Proteomes" id="UP000195950"/>
    </source>
</evidence>